<feature type="domain" description="CCHC-type" evidence="14">
    <location>
        <begin position="368"/>
        <end position="384"/>
    </location>
</feature>
<evidence type="ECO:0000256" key="4">
    <source>
        <dbReference type="ARBA" id="ARBA00022692"/>
    </source>
</evidence>
<keyword evidence="10" id="KW-0863">Zinc-finger</keyword>
<keyword evidence="4 13" id="KW-0812">Transmembrane</keyword>
<evidence type="ECO:0000256" key="8">
    <source>
        <dbReference type="ARBA" id="ARBA00023136"/>
    </source>
</evidence>
<dbReference type="PANTHER" id="PTHR32219:SF2">
    <property type="entry name" value="PROTON PUMP-INTERACTOR 1"/>
    <property type="match status" value="1"/>
</dbReference>
<dbReference type="InterPro" id="IPR001878">
    <property type="entry name" value="Znf_CCHC"/>
</dbReference>
<evidence type="ECO:0000256" key="6">
    <source>
        <dbReference type="ARBA" id="ARBA00022989"/>
    </source>
</evidence>
<feature type="compositionally biased region" description="Basic and acidic residues" evidence="12">
    <location>
        <begin position="1294"/>
        <end position="1308"/>
    </location>
</feature>
<evidence type="ECO:0000259" key="14">
    <source>
        <dbReference type="PROSITE" id="PS50158"/>
    </source>
</evidence>
<keyword evidence="7 11" id="KW-0175">Coiled coil</keyword>
<comment type="subcellular location">
    <subcellularLocation>
        <location evidence="1">Cell membrane</location>
        <topology evidence="1">Single-pass membrane protein</topology>
    </subcellularLocation>
    <subcellularLocation>
        <location evidence="2">Endoplasmic reticulum membrane</location>
        <topology evidence="2">Single-pass membrane protein</topology>
    </subcellularLocation>
</comment>
<gene>
    <name evidence="15" type="ORF">AARE701A_LOCUS18314</name>
</gene>
<proteinExistence type="inferred from homology"/>
<evidence type="ECO:0000256" key="2">
    <source>
        <dbReference type="ARBA" id="ARBA00004389"/>
    </source>
</evidence>
<dbReference type="GO" id="GO:0008270">
    <property type="term" value="F:zinc ion binding"/>
    <property type="evidence" value="ECO:0007669"/>
    <property type="project" value="UniProtKB-KW"/>
</dbReference>
<reference evidence="15" key="1">
    <citation type="submission" date="2021-01" db="EMBL/GenBank/DDBJ databases">
        <authorList>
            <person name="Bezrukov I."/>
        </authorList>
    </citation>
    <scope>NUCLEOTIDE SEQUENCE</scope>
</reference>
<feature type="compositionally biased region" description="Basic and acidic residues" evidence="12">
    <location>
        <begin position="1381"/>
        <end position="1391"/>
    </location>
</feature>
<organism evidence="15 16">
    <name type="scientific">Arabidopsis arenosa</name>
    <name type="common">Sand rock-cress</name>
    <name type="synonym">Cardaminopsis arenosa</name>
    <dbReference type="NCBI Taxonomy" id="38785"/>
    <lineage>
        <taxon>Eukaryota</taxon>
        <taxon>Viridiplantae</taxon>
        <taxon>Streptophyta</taxon>
        <taxon>Embryophyta</taxon>
        <taxon>Tracheophyta</taxon>
        <taxon>Spermatophyta</taxon>
        <taxon>Magnoliopsida</taxon>
        <taxon>eudicotyledons</taxon>
        <taxon>Gunneridae</taxon>
        <taxon>Pentapetalae</taxon>
        <taxon>rosids</taxon>
        <taxon>malvids</taxon>
        <taxon>Brassicales</taxon>
        <taxon>Brassicaceae</taxon>
        <taxon>Camelineae</taxon>
        <taxon>Arabidopsis</taxon>
    </lineage>
</organism>
<feature type="coiled-coil region" evidence="11">
    <location>
        <begin position="1172"/>
        <end position="1234"/>
    </location>
</feature>
<evidence type="ECO:0000256" key="7">
    <source>
        <dbReference type="ARBA" id="ARBA00023054"/>
    </source>
</evidence>
<dbReference type="InterPro" id="IPR055282">
    <property type="entry name" value="PPI1-4"/>
</dbReference>
<comment type="similarity">
    <text evidence="9">Belongs to the plant Proton pump-interactor protein family.</text>
</comment>
<feature type="region of interest" description="Disordered" evidence="12">
    <location>
        <begin position="420"/>
        <end position="475"/>
    </location>
</feature>
<dbReference type="Proteomes" id="UP000682877">
    <property type="component" value="Chromosome 7"/>
</dbReference>
<keyword evidence="5" id="KW-0256">Endoplasmic reticulum</keyword>
<dbReference type="GO" id="GO:0005886">
    <property type="term" value="C:plasma membrane"/>
    <property type="evidence" value="ECO:0007669"/>
    <property type="project" value="UniProtKB-SubCell"/>
</dbReference>
<evidence type="ECO:0000313" key="15">
    <source>
        <dbReference type="EMBL" id="CAE6173562.1"/>
    </source>
</evidence>
<dbReference type="PROSITE" id="PS50158">
    <property type="entry name" value="ZF_CCHC"/>
    <property type="match status" value="1"/>
</dbReference>
<dbReference type="Pfam" id="PF14111">
    <property type="entry name" value="DUF4283"/>
    <property type="match status" value="1"/>
</dbReference>
<evidence type="ECO:0000256" key="10">
    <source>
        <dbReference type="PROSITE-ProRule" id="PRU00047"/>
    </source>
</evidence>
<keyword evidence="6 13" id="KW-1133">Transmembrane helix</keyword>
<evidence type="ECO:0000256" key="9">
    <source>
        <dbReference type="ARBA" id="ARBA00038080"/>
    </source>
</evidence>
<dbReference type="SUPFAM" id="SSF56219">
    <property type="entry name" value="DNase I-like"/>
    <property type="match status" value="1"/>
</dbReference>
<sequence>MTKKKRKPPHLLGGSAKFNRVLACSAAPGPPSQKICDSAAEPSRISCPALVNASPPVELKGLTPLLSDGAVVSSPLPIVDIPLSSAVPVEAMGSPNLLPAAKIISSPVEIPVFESSSAVEPTVTLDRSPPTGALLIKNSSQDAVVVPVPPSKTDLPWASKFKASLRNLKQMSPPSFLEDGTPVVVAPPSVLLKTAEMWKGHLVAQFHGLSPPPSKIFNDLNPIWGRYGNITVRPISETAVLIFIPSPATRQWVVDIGFWQAGNCSCTVYAWSPEGPLELEELQTAPTWAILRNIPPQLYSLEGISVIASGIGEPLHTEKSRLDPINIGVTKVKVVIKLDSPLPSTVVVRDVQGNSARVAVEYPRPPPKCLNCGRYGHLLGRCPKPLMRKLPFKKDMPSGSKEVLHPSLILPEGSDIIDSSKSLRRTAMEVPSTKTKRRRSRSKKRSTSTPPKIYEPQVVGSNLSKPESSGVAGKRWVMKSPVNHGGQTLTISAGLHPPSSLSQPSQQTPLPIQKPIIIEPEVPSSSKAEPTNQSFPIPPGWGAMSKKVRKKLQKIWFNQNRSSANLAQAATRGLNSHSRQHVVRGWVASNKFLVGSFLETHVSEENASSILASTLPGWRMDSNYCCSELGRIWIVWDPSVSVLVFKKTDQLMLCSIKLPNLSDSFAVAFVYARNTEAERRLLWDDISAVAHSTPLAFTPWALLGDFNQIAAINEHYSVIQSDFSLRGLDDFQSCLQDNDLVDIPSRGVFYTWSNHQQDNPIIRKLDRALANLEWFDVYPSAMAVFDPPGDSDHAPIILNIENLPARSKKSFKYFSFLSSHPTFMSCISAAWEEEILVGSDMFTLGEHLKAAKKACKSLNRQRFSNIQQRTSEALSHLEDIQTEITIDSGWWGFPEQLAAGHKVWSCAGIITGSILCFLIETMGVEVVKSGGFEVAPAPFEGKPEKNGKLDQGKGDKVSITFGSHGEPPKKAEENINKVLNSDAPKNAAEEWPAAKQIHSFYFVKYRSYADPKMKAKLELADKELEKLNKARSGVLDKLRAKRAERSELFDLLDPLKSERKGFNTMFDEKRKEMEPLQQALGKLRSNDGGSARGPAICSSEEELNSMIYSYQYRIQHESIPLTEEKQILKEIRLLEGTRDKVIANAAMRAKIKESMGQKDDIQGQVKLMGAGLDGVKKERQAISARINELSEKLKATKDEIQVLENELKTVSEKRDKAYSNIHDLRKQRDETNSEYYQNRTVLNKARDLAAQKNISELEALSTAEVEKFISLWCSKKNFREDYEKRILQSLDSRQLSRDGRMRNPEEKPLIAPEAPPSKATPSESEAVPKAKAKPQPKEEPVSAPKPDATVAQNIEKAKDAVKVKNVANEDDDDEVYGLGKPQKEEKPEQEKKAKKKTGGNTETEAEEVPEASEEEIEAPVQEEKPQKEKVFKEKPIRNRTRGRGPETLPRAILKRKKSTNYWVYAAPAALVVLLLLVLGYYYVL</sequence>
<evidence type="ECO:0000256" key="3">
    <source>
        <dbReference type="ARBA" id="ARBA00022475"/>
    </source>
</evidence>
<dbReference type="InterPro" id="IPR025558">
    <property type="entry name" value="DUF4283"/>
</dbReference>
<feature type="compositionally biased region" description="Basic and acidic residues" evidence="12">
    <location>
        <begin position="1421"/>
        <end position="1436"/>
    </location>
</feature>
<evidence type="ECO:0000256" key="1">
    <source>
        <dbReference type="ARBA" id="ARBA00004162"/>
    </source>
</evidence>
<feature type="compositionally biased region" description="Acidic residues" evidence="12">
    <location>
        <begin position="1403"/>
        <end position="1417"/>
    </location>
</feature>
<dbReference type="GO" id="GO:0003676">
    <property type="term" value="F:nucleic acid binding"/>
    <property type="evidence" value="ECO:0007669"/>
    <property type="project" value="InterPro"/>
</dbReference>
<dbReference type="InterPro" id="IPR036875">
    <property type="entry name" value="Znf_CCHC_sf"/>
</dbReference>
<evidence type="ECO:0000256" key="11">
    <source>
        <dbReference type="SAM" id="Coils"/>
    </source>
</evidence>
<accession>A0A8S2APK4</accession>
<name>A0A8S2APK4_ARAAE</name>
<protein>
    <recommendedName>
        <fullName evidence="14">CCHC-type domain-containing protein</fullName>
    </recommendedName>
</protein>
<feature type="region of interest" description="Disordered" evidence="12">
    <location>
        <begin position="1294"/>
        <end position="1447"/>
    </location>
</feature>
<dbReference type="GO" id="GO:0005789">
    <property type="term" value="C:endoplasmic reticulum membrane"/>
    <property type="evidence" value="ECO:0007669"/>
    <property type="project" value="UniProtKB-SubCell"/>
</dbReference>
<dbReference type="SUPFAM" id="SSF57756">
    <property type="entry name" value="Retrovirus zinc finger-like domains"/>
    <property type="match status" value="1"/>
</dbReference>
<feature type="compositionally biased region" description="Basic residues" evidence="12">
    <location>
        <begin position="434"/>
        <end position="446"/>
    </location>
</feature>
<keyword evidence="8 13" id="KW-0472">Membrane</keyword>
<keyword evidence="10" id="KW-0862">Zinc</keyword>
<dbReference type="InterPro" id="IPR036691">
    <property type="entry name" value="Endo/exonu/phosph_ase_sf"/>
</dbReference>
<dbReference type="EMBL" id="LR999457">
    <property type="protein sequence ID" value="CAE6173562.1"/>
    <property type="molecule type" value="Genomic_DNA"/>
</dbReference>
<feature type="transmembrane region" description="Helical" evidence="13">
    <location>
        <begin position="1461"/>
        <end position="1483"/>
    </location>
</feature>
<keyword evidence="16" id="KW-1185">Reference proteome</keyword>
<dbReference type="Gene3D" id="3.60.10.10">
    <property type="entry name" value="Endonuclease/exonuclease/phosphatase"/>
    <property type="match status" value="1"/>
</dbReference>
<evidence type="ECO:0000256" key="12">
    <source>
        <dbReference type="SAM" id="MobiDB-lite"/>
    </source>
</evidence>
<dbReference type="PANTHER" id="PTHR32219">
    <property type="entry name" value="RNA-BINDING PROTEIN YLMH-RELATED"/>
    <property type="match status" value="1"/>
</dbReference>
<evidence type="ECO:0000256" key="13">
    <source>
        <dbReference type="SAM" id="Phobius"/>
    </source>
</evidence>
<keyword evidence="10" id="KW-0479">Metal-binding</keyword>
<evidence type="ECO:0000256" key="5">
    <source>
        <dbReference type="ARBA" id="ARBA00022824"/>
    </source>
</evidence>
<evidence type="ECO:0000313" key="16">
    <source>
        <dbReference type="Proteomes" id="UP000682877"/>
    </source>
</evidence>
<keyword evidence="3" id="KW-1003">Cell membrane</keyword>